<dbReference type="AlphaFoldDB" id="A0A0S3EXG4"/>
<evidence type="ECO:0000313" key="1">
    <source>
        <dbReference type="EMBL" id="ALR20105.1"/>
    </source>
</evidence>
<accession>A0A0S3EXG4</accession>
<protein>
    <submittedName>
        <fullName evidence="1">Uncharacterized protein</fullName>
    </submittedName>
</protein>
<dbReference type="Proteomes" id="UP000056968">
    <property type="component" value="Chromosome"/>
</dbReference>
<keyword evidence="2" id="KW-1185">Reference proteome</keyword>
<proteinExistence type="predicted"/>
<dbReference type="STRING" id="1332080.ATN00_07090"/>
<organism evidence="1 2">
    <name type="scientific">Sphingobium baderi</name>
    <dbReference type="NCBI Taxonomy" id="1332080"/>
    <lineage>
        <taxon>Bacteria</taxon>
        <taxon>Pseudomonadati</taxon>
        <taxon>Pseudomonadota</taxon>
        <taxon>Alphaproteobacteria</taxon>
        <taxon>Sphingomonadales</taxon>
        <taxon>Sphingomonadaceae</taxon>
        <taxon>Sphingobium</taxon>
    </lineage>
</organism>
<dbReference type="KEGG" id="sbd:ATN00_07090"/>
<reference evidence="1 2" key="1">
    <citation type="submission" date="2015-11" db="EMBL/GenBank/DDBJ databases">
        <title>A Two-component Flavoprotein Monooxygenase System MeaXY Responsible for para-Hydroxylation of 2-Methyl-6-ethylaniline and 2,6-Diethylaniline in Sphingobium baderi DE-13.</title>
        <authorList>
            <person name="Cheng M."/>
            <person name="Meng Q."/>
            <person name="Yang Y."/>
            <person name="Chu C."/>
            <person name="Yan X."/>
            <person name="He J."/>
            <person name="Li S."/>
        </authorList>
    </citation>
    <scope>NUCLEOTIDE SEQUENCE [LARGE SCALE GENOMIC DNA]</scope>
    <source>
        <strain evidence="1 2">DE-13</strain>
    </source>
</reference>
<name>A0A0S3EXG4_9SPHN</name>
<gene>
    <name evidence="1" type="ORF">ATN00_07090</name>
</gene>
<dbReference type="EMBL" id="CP013264">
    <property type="protein sequence ID" value="ALR20105.1"/>
    <property type="molecule type" value="Genomic_DNA"/>
</dbReference>
<evidence type="ECO:0000313" key="2">
    <source>
        <dbReference type="Proteomes" id="UP000056968"/>
    </source>
</evidence>
<sequence length="65" mass="7594">MARDAIPIDRRDPLFLSRSDFGNPCFNIYKLENPEMLQVVAICLEHDCRFYCWTIDKVGRSKIAT</sequence>